<feature type="compositionally biased region" description="Basic and acidic residues" evidence="4">
    <location>
        <begin position="41"/>
        <end position="63"/>
    </location>
</feature>
<gene>
    <name evidence="5" type="ORF">PTTW11_06794</name>
</gene>
<feature type="coiled-coil region" evidence="3">
    <location>
        <begin position="230"/>
        <end position="313"/>
    </location>
</feature>
<protein>
    <submittedName>
        <fullName evidence="5">Ankyrin repeat protein</fullName>
    </submittedName>
</protein>
<dbReference type="SUPFAM" id="SSF48403">
    <property type="entry name" value="Ankyrin repeat"/>
    <property type="match status" value="1"/>
</dbReference>
<evidence type="ECO:0000256" key="3">
    <source>
        <dbReference type="SAM" id="Coils"/>
    </source>
</evidence>
<evidence type="ECO:0000313" key="6">
    <source>
        <dbReference type="Proteomes" id="UP000472372"/>
    </source>
</evidence>
<dbReference type="AlphaFoldDB" id="A0A6S6W8R3"/>
<evidence type="ECO:0000313" key="5">
    <source>
        <dbReference type="EMBL" id="CAE7185364.1"/>
    </source>
</evidence>
<dbReference type="PANTHER" id="PTHR24198">
    <property type="entry name" value="ANKYRIN REPEAT AND PROTEIN KINASE DOMAIN-CONTAINING PROTEIN"/>
    <property type="match status" value="1"/>
</dbReference>
<accession>A0A6S6W8R3</accession>
<dbReference type="PANTHER" id="PTHR24198:SF165">
    <property type="entry name" value="ANKYRIN REPEAT-CONTAINING PROTEIN-RELATED"/>
    <property type="match status" value="1"/>
</dbReference>
<evidence type="ECO:0000256" key="4">
    <source>
        <dbReference type="SAM" id="MobiDB-lite"/>
    </source>
</evidence>
<keyword evidence="1" id="KW-0677">Repeat</keyword>
<name>A0A6S6W8R3_9PLEO</name>
<feature type="region of interest" description="Disordered" evidence="4">
    <location>
        <begin position="1"/>
        <end position="63"/>
    </location>
</feature>
<dbReference type="Pfam" id="PF12796">
    <property type="entry name" value="Ank_2"/>
    <property type="match status" value="1"/>
</dbReference>
<dbReference type="InterPro" id="IPR002110">
    <property type="entry name" value="Ankyrin_rpt"/>
</dbReference>
<evidence type="ECO:0000256" key="2">
    <source>
        <dbReference type="ARBA" id="ARBA00023043"/>
    </source>
</evidence>
<dbReference type="Proteomes" id="UP000472372">
    <property type="component" value="Chromosome 6"/>
</dbReference>
<dbReference type="EMBL" id="HG992982">
    <property type="protein sequence ID" value="CAE7185364.1"/>
    <property type="molecule type" value="Genomic_DNA"/>
</dbReference>
<sequence length="480" mass="54849">MSPMNRKDSLTGTTSHRSSDMGGMDNEDLTKDVNTEFGKLGLDDEHAEKKSKGESEDTIPDSKDEPIWNKKIWLACKTGGVKEVEEYLQDAERSSLLTRGRDEDGNTALIIASLAPEKHSTSTAIMHLLLKAGAEINATNSKGRTALMQASLWGRLRAVEVLLERNIPANTELRDLEGLKAIDLASENEQKSKERYHESFKNGNVEKPWIDARYRMRIVQLLLYRHKGSVSQLQARLRETEDKMKKLEAELDASRVANRKVQGELSTKQDELDQANALCAKHVEKIAVTEKKLDEARVQIDDLTRRNADKVIKFREHKLDNETQIDFTKTFHIPSSFNDWTGERRKTTISYMELDGNHYFAKNGTHSGLNGNFISSKVYAPKAYELFKVLGSERDLSWFKHAEPQLMALYVEHFLESRGLSQLDFKRLKDRKPRGDNSECEEVRIFVNREVCGMCEQIRSFINMCSKYYGFQFVLEDASV</sequence>
<proteinExistence type="predicted"/>
<keyword evidence="3" id="KW-0175">Coiled coil</keyword>
<dbReference type="InterPro" id="IPR036770">
    <property type="entry name" value="Ankyrin_rpt-contain_sf"/>
</dbReference>
<dbReference type="SMART" id="SM00248">
    <property type="entry name" value="ANK"/>
    <property type="match status" value="2"/>
</dbReference>
<dbReference type="Gene3D" id="1.25.40.20">
    <property type="entry name" value="Ankyrin repeat-containing domain"/>
    <property type="match status" value="1"/>
</dbReference>
<reference evidence="5" key="1">
    <citation type="submission" date="2021-02" db="EMBL/GenBank/DDBJ databases">
        <authorList>
            <person name="Syme A R."/>
            <person name="Syme A R."/>
            <person name="Moolhuijzen P."/>
        </authorList>
    </citation>
    <scope>NUCLEOTIDE SEQUENCE</scope>
    <source>
        <strain evidence="5">W1-1</strain>
    </source>
</reference>
<keyword evidence="2" id="KW-0040">ANK repeat</keyword>
<evidence type="ECO:0000256" key="1">
    <source>
        <dbReference type="ARBA" id="ARBA00022737"/>
    </source>
</evidence>
<dbReference type="PROSITE" id="PS50088">
    <property type="entry name" value="ANK_REPEAT"/>
    <property type="match status" value="1"/>
</dbReference>
<organism evidence="5 6">
    <name type="scientific">Pyrenophora teres f. teres</name>
    <dbReference type="NCBI Taxonomy" id="97479"/>
    <lineage>
        <taxon>Eukaryota</taxon>
        <taxon>Fungi</taxon>
        <taxon>Dikarya</taxon>
        <taxon>Ascomycota</taxon>
        <taxon>Pezizomycotina</taxon>
        <taxon>Dothideomycetes</taxon>
        <taxon>Pleosporomycetidae</taxon>
        <taxon>Pleosporales</taxon>
        <taxon>Pleosporineae</taxon>
        <taxon>Pleosporaceae</taxon>
        <taxon>Pyrenophora</taxon>
    </lineage>
</organism>